<dbReference type="PANTHER" id="PTHR48100">
    <property type="entry name" value="BROAD-SPECIFICITY PHOSPHATASE YOR283W-RELATED"/>
    <property type="match status" value="1"/>
</dbReference>
<dbReference type="Gene3D" id="3.40.50.1240">
    <property type="entry name" value="Phosphoglycerate mutase-like"/>
    <property type="match status" value="1"/>
</dbReference>
<accession>A0A1G2FSD3</accession>
<dbReference type="Pfam" id="PF00300">
    <property type="entry name" value="His_Phos_1"/>
    <property type="match status" value="1"/>
</dbReference>
<organism evidence="3 4">
    <name type="scientific">Candidatus Portnoybacteria bacterium RIFCSPLOWO2_02_FULL_39_11</name>
    <dbReference type="NCBI Taxonomy" id="1802001"/>
    <lineage>
        <taxon>Bacteria</taxon>
        <taxon>Candidatus Portnoyibacteriota</taxon>
    </lineage>
</organism>
<dbReference type="SUPFAM" id="SSF53254">
    <property type="entry name" value="Phosphoglycerate mutase-like"/>
    <property type="match status" value="1"/>
</dbReference>
<protein>
    <recommendedName>
        <fullName evidence="5">Phosphoglycerate mutase</fullName>
    </recommendedName>
</protein>
<dbReference type="InterPro" id="IPR050275">
    <property type="entry name" value="PGM_Phosphatase"/>
</dbReference>
<reference evidence="3 4" key="1">
    <citation type="journal article" date="2016" name="Nat. Commun.">
        <title>Thousands of microbial genomes shed light on interconnected biogeochemical processes in an aquifer system.</title>
        <authorList>
            <person name="Anantharaman K."/>
            <person name="Brown C.T."/>
            <person name="Hug L.A."/>
            <person name="Sharon I."/>
            <person name="Castelle C.J."/>
            <person name="Probst A.J."/>
            <person name="Thomas B.C."/>
            <person name="Singh A."/>
            <person name="Wilkins M.J."/>
            <person name="Karaoz U."/>
            <person name="Brodie E.L."/>
            <person name="Williams K.H."/>
            <person name="Hubbard S.S."/>
            <person name="Banfield J.F."/>
        </authorList>
    </citation>
    <scope>NUCLEOTIDE SEQUENCE [LARGE SCALE GENOMIC DNA]</scope>
</reference>
<comment type="caution">
    <text evidence="3">The sequence shown here is derived from an EMBL/GenBank/DDBJ whole genome shotgun (WGS) entry which is preliminary data.</text>
</comment>
<evidence type="ECO:0000313" key="3">
    <source>
        <dbReference type="EMBL" id="OGZ40550.1"/>
    </source>
</evidence>
<dbReference type="SMART" id="SM00855">
    <property type="entry name" value="PGAM"/>
    <property type="match status" value="1"/>
</dbReference>
<evidence type="ECO:0008006" key="5">
    <source>
        <dbReference type="Google" id="ProtNLM"/>
    </source>
</evidence>
<dbReference type="GO" id="GO:0005737">
    <property type="term" value="C:cytoplasm"/>
    <property type="evidence" value="ECO:0007669"/>
    <property type="project" value="TreeGrafter"/>
</dbReference>
<proteinExistence type="predicted"/>
<feature type="active site" description="Proton donor/acceptor" evidence="1">
    <location>
        <position position="90"/>
    </location>
</feature>
<sequence length="206" mass="23439">MKSKNKQLARIFLMRHGDVQNPKKIIYGYLPFPLNRKGQAQAKKAGLFLKFKEIKVIFASPQKRTRQTAAIIKKIIGNKIKIIIDNNLRESGLGHLREGLTIEQADRKYPKEHLIYTRTPAKSKAGETLANMAKRMLKTIQGALKKYPNQNLVFVSHRDPILAVLLKISKRDFNDLHRVKINCAKGAISEVWSVGGRLINKTYLSP</sequence>
<evidence type="ECO:0000256" key="1">
    <source>
        <dbReference type="PIRSR" id="PIRSR613078-1"/>
    </source>
</evidence>
<dbReference type="InterPro" id="IPR029033">
    <property type="entry name" value="His_PPase_superfam"/>
</dbReference>
<feature type="binding site" evidence="2">
    <location>
        <position position="64"/>
    </location>
    <ligand>
        <name>substrate</name>
    </ligand>
</feature>
<dbReference type="PANTHER" id="PTHR48100:SF1">
    <property type="entry name" value="HISTIDINE PHOSPHATASE FAMILY PROTEIN-RELATED"/>
    <property type="match status" value="1"/>
</dbReference>
<feature type="active site" description="Tele-phosphohistidine intermediate" evidence="1">
    <location>
        <position position="16"/>
    </location>
</feature>
<name>A0A1G2FSD3_9BACT</name>
<dbReference type="EMBL" id="MHNF01000030">
    <property type="protein sequence ID" value="OGZ40550.1"/>
    <property type="molecule type" value="Genomic_DNA"/>
</dbReference>
<dbReference type="InterPro" id="IPR013078">
    <property type="entry name" value="His_Pase_superF_clade-1"/>
</dbReference>
<dbReference type="AlphaFoldDB" id="A0A1G2FSD3"/>
<dbReference type="CDD" id="cd07067">
    <property type="entry name" value="HP_PGM_like"/>
    <property type="match status" value="1"/>
</dbReference>
<feature type="binding site" evidence="2">
    <location>
        <begin position="15"/>
        <end position="21"/>
    </location>
    <ligand>
        <name>substrate</name>
    </ligand>
</feature>
<gene>
    <name evidence="3" type="ORF">A3B04_00320</name>
</gene>
<evidence type="ECO:0000256" key="2">
    <source>
        <dbReference type="PIRSR" id="PIRSR613078-2"/>
    </source>
</evidence>
<dbReference type="GO" id="GO:0016791">
    <property type="term" value="F:phosphatase activity"/>
    <property type="evidence" value="ECO:0007669"/>
    <property type="project" value="TreeGrafter"/>
</dbReference>
<dbReference type="Proteomes" id="UP000177126">
    <property type="component" value="Unassembled WGS sequence"/>
</dbReference>
<evidence type="ECO:0000313" key="4">
    <source>
        <dbReference type="Proteomes" id="UP000177126"/>
    </source>
</evidence>